<dbReference type="GO" id="GO:0016655">
    <property type="term" value="F:oxidoreductase activity, acting on NAD(P)H, quinone or similar compound as acceptor"/>
    <property type="evidence" value="ECO:0007669"/>
    <property type="project" value="InterPro"/>
</dbReference>
<gene>
    <name evidence="6" type="primary">azoR</name>
    <name evidence="8" type="ORF">SAMN05660206_104129</name>
</gene>
<comment type="catalytic activity">
    <reaction evidence="5">
        <text>N,N-dimethyl-1,4-phenylenediamine + anthranilate + 2 NAD(+) = 2-(4-dimethylaminophenyl)diazenylbenzoate + 2 NADH + 2 H(+)</text>
        <dbReference type="Rhea" id="RHEA:55872"/>
        <dbReference type="ChEBI" id="CHEBI:15378"/>
        <dbReference type="ChEBI" id="CHEBI:15783"/>
        <dbReference type="ChEBI" id="CHEBI:16567"/>
        <dbReference type="ChEBI" id="CHEBI:57540"/>
        <dbReference type="ChEBI" id="CHEBI:57945"/>
        <dbReference type="ChEBI" id="CHEBI:71579"/>
        <dbReference type="EC" id="1.7.1.17"/>
    </reaction>
    <physiologicalReaction direction="right-to-left" evidence="5">
        <dbReference type="Rhea" id="RHEA:55874"/>
    </physiologicalReaction>
</comment>
<evidence type="ECO:0000313" key="9">
    <source>
        <dbReference type="Proteomes" id="UP000198785"/>
    </source>
</evidence>
<dbReference type="AlphaFoldDB" id="A0A1I6S6S7"/>
<dbReference type="GO" id="GO:0009055">
    <property type="term" value="F:electron transfer activity"/>
    <property type="evidence" value="ECO:0007669"/>
    <property type="project" value="UniProtKB-UniRule"/>
</dbReference>
<dbReference type="EC" id="1.6.5.-" evidence="6"/>
<comment type="function">
    <text evidence="6">Quinone reductase that provides resistance to thiol-specific stress caused by electrophilic quinones.</text>
</comment>
<name>A0A1I6S6S7_9SPHI</name>
<evidence type="ECO:0000256" key="1">
    <source>
        <dbReference type="ARBA" id="ARBA00022630"/>
    </source>
</evidence>
<sequence>MKTLLRIDSSFRLNNSYSRIAGDTFVKEWKILNPIGIIKNREIGFFHVPHLDQALYNEFYQAQNPSDGLRLSDELIAELIDCDEILITVPMYNFGIPSSLKAYFDLVVRTGKTFLYQDQPIGLLQNKKAYILSSMGDFKSDSPNLVEMHLQKILNFMGVTDISYYSLDGTADKNYVNQQLRNQKKSIRNILNQ</sequence>
<feature type="binding site" evidence="6">
    <location>
        <begin position="91"/>
        <end position="94"/>
    </location>
    <ligand>
        <name>FMN</name>
        <dbReference type="ChEBI" id="CHEBI:58210"/>
    </ligand>
</feature>
<dbReference type="EC" id="1.7.1.17" evidence="6"/>
<dbReference type="SUPFAM" id="SSF52218">
    <property type="entry name" value="Flavoproteins"/>
    <property type="match status" value="1"/>
</dbReference>
<keyword evidence="3 6" id="KW-0560">Oxidoreductase</keyword>
<dbReference type="Gene3D" id="3.40.50.360">
    <property type="match status" value="1"/>
</dbReference>
<dbReference type="GO" id="GO:0016652">
    <property type="term" value="F:oxidoreductase activity, acting on NAD(P)H as acceptor"/>
    <property type="evidence" value="ECO:0007669"/>
    <property type="project" value="UniProtKB-UniRule"/>
</dbReference>
<feature type="domain" description="Flavodoxin-like fold" evidence="7">
    <location>
        <begin position="3"/>
        <end position="189"/>
    </location>
</feature>
<keyword evidence="4 6" id="KW-0520">NAD</keyword>
<dbReference type="InterPro" id="IPR050104">
    <property type="entry name" value="FMN-dep_NADH:Q_OxRdtase_AzoR1"/>
</dbReference>
<evidence type="ECO:0000256" key="5">
    <source>
        <dbReference type="ARBA" id="ARBA00048542"/>
    </source>
</evidence>
<evidence type="ECO:0000256" key="4">
    <source>
        <dbReference type="ARBA" id="ARBA00023027"/>
    </source>
</evidence>
<evidence type="ECO:0000256" key="2">
    <source>
        <dbReference type="ARBA" id="ARBA00022643"/>
    </source>
</evidence>
<dbReference type="InterPro" id="IPR023048">
    <property type="entry name" value="NADH:quinone_OxRdtase_FMN_depd"/>
</dbReference>
<accession>A0A1I6S6S7</accession>
<feature type="binding site" evidence="6">
    <location>
        <begin position="16"/>
        <end position="18"/>
    </location>
    <ligand>
        <name>FMN</name>
        <dbReference type="ChEBI" id="CHEBI:58210"/>
    </ligand>
</feature>
<organism evidence="8 9">
    <name type="scientific">Sphingobacterium wenxiniae</name>
    <dbReference type="NCBI Taxonomy" id="683125"/>
    <lineage>
        <taxon>Bacteria</taxon>
        <taxon>Pseudomonadati</taxon>
        <taxon>Bacteroidota</taxon>
        <taxon>Sphingobacteriia</taxon>
        <taxon>Sphingobacteriales</taxon>
        <taxon>Sphingobacteriaceae</taxon>
        <taxon>Sphingobacterium</taxon>
    </lineage>
</organism>
<evidence type="ECO:0000313" key="8">
    <source>
        <dbReference type="EMBL" id="SFS72478.1"/>
    </source>
</evidence>
<dbReference type="EMBL" id="FOZZ01000004">
    <property type="protein sequence ID" value="SFS72478.1"/>
    <property type="molecule type" value="Genomic_DNA"/>
</dbReference>
<comment type="function">
    <text evidence="6">Also exhibits azoreductase activity. Catalyzes the reductive cleavage of the azo bond in aromatic azo compounds to the corresponding amines.</text>
</comment>
<comment type="subunit">
    <text evidence="6">Homodimer.</text>
</comment>
<comment type="catalytic activity">
    <reaction evidence="6">
        <text>2 a quinone + NADH + H(+) = 2 a 1,4-benzosemiquinone + NAD(+)</text>
        <dbReference type="Rhea" id="RHEA:65952"/>
        <dbReference type="ChEBI" id="CHEBI:15378"/>
        <dbReference type="ChEBI" id="CHEBI:57540"/>
        <dbReference type="ChEBI" id="CHEBI:57945"/>
        <dbReference type="ChEBI" id="CHEBI:132124"/>
        <dbReference type="ChEBI" id="CHEBI:134225"/>
    </reaction>
</comment>
<reference evidence="8 9" key="1">
    <citation type="submission" date="2016-10" db="EMBL/GenBank/DDBJ databases">
        <authorList>
            <person name="de Groot N.N."/>
        </authorList>
    </citation>
    <scope>NUCLEOTIDE SEQUENCE [LARGE SCALE GENOMIC DNA]</scope>
    <source>
        <strain evidence="8 9">DSM 22789</strain>
    </source>
</reference>
<dbReference type="Proteomes" id="UP000198785">
    <property type="component" value="Unassembled WGS sequence"/>
</dbReference>
<dbReference type="PANTHER" id="PTHR43741">
    <property type="entry name" value="FMN-DEPENDENT NADH-AZOREDUCTASE 1"/>
    <property type="match status" value="1"/>
</dbReference>
<dbReference type="PANTHER" id="PTHR43741:SF2">
    <property type="entry name" value="FMN-DEPENDENT NADH:QUINONE OXIDOREDUCTASE"/>
    <property type="match status" value="1"/>
</dbReference>
<comment type="caution">
    <text evidence="6">Lacks conserved residue(s) required for the propagation of feature annotation.</text>
</comment>
<dbReference type="GO" id="GO:0010181">
    <property type="term" value="F:FMN binding"/>
    <property type="evidence" value="ECO:0007669"/>
    <property type="project" value="UniProtKB-UniRule"/>
</dbReference>
<protein>
    <recommendedName>
        <fullName evidence="6">FMN dependent NADH:quinone oxidoreductase</fullName>
        <ecNumber evidence="6">1.6.5.-</ecNumber>
    </recommendedName>
    <alternativeName>
        <fullName evidence="6">Azo-dye reductase</fullName>
    </alternativeName>
    <alternativeName>
        <fullName evidence="6">FMN-dependent NADH-azo compound oxidoreductase</fullName>
    </alternativeName>
    <alternativeName>
        <fullName evidence="6">FMN-dependent NADH-azoreductase</fullName>
        <ecNumber evidence="6">1.7.1.17</ecNumber>
    </alternativeName>
</protein>
<feature type="binding site" evidence="6">
    <location>
        <position position="10"/>
    </location>
    <ligand>
        <name>FMN</name>
        <dbReference type="ChEBI" id="CHEBI:58210"/>
    </ligand>
</feature>
<dbReference type="OrthoDB" id="9805013at2"/>
<dbReference type="InterPro" id="IPR003680">
    <property type="entry name" value="Flavodoxin_fold"/>
</dbReference>
<dbReference type="Pfam" id="PF02525">
    <property type="entry name" value="Flavodoxin_2"/>
    <property type="match status" value="1"/>
</dbReference>
<keyword evidence="2 6" id="KW-0288">FMN</keyword>
<keyword evidence="1 6" id="KW-0285">Flavoprotein</keyword>
<comment type="cofactor">
    <cofactor evidence="6">
        <name>FMN</name>
        <dbReference type="ChEBI" id="CHEBI:58210"/>
    </cofactor>
    <text evidence="6">Binds 1 FMN per subunit.</text>
</comment>
<dbReference type="RefSeq" id="WP_093364779.1">
    <property type="nucleotide sequence ID" value="NZ_FOZZ01000004.1"/>
</dbReference>
<proteinExistence type="inferred from homology"/>
<dbReference type="HAMAP" id="MF_01216">
    <property type="entry name" value="Azoreductase_type1"/>
    <property type="match status" value="1"/>
</dbReference>
<keyword evidence="9" id="KW-1185">Reference proteome</keyword>
<evidence type="ECO:0000256" key="6">
    <source>
        <dbReference type="HAMAP-Rule" id="MF_01216"/>
    </source>
</evidence>
<dbReference type="STRING" id="683125.SAMN05660206_104129"/>
<evidence type="ECO:0000256" key="3">
    <source>
        <dbReference type="ARBA" id="ARBA00023002"/>
    </source>
</evidence>
<comment type="similarity">
    <text evidence="6">Belongs to the azoreductase type 1 family.</text>
</comment>
<evidence type="ECO:0000259" key="7">
    <source>
        <dbReference type="Pfam" id="PF02525"/>
    </source>
</evidence>
<dbReference type="InterPro" id="IPR029039">
    <property type="entry name" value="Flavoprotein-like_sf"/>
</dbReference>